<keyword evidence="3" id="KW-0547">Nucleotide-binding</keyword>
<dbReference type="PROSITE" id="PS50893">
    <property type="entry name" value="ABC_TRANSPORTER_2"/>
    <property type="match status" value="1"/>
</dbReference>
<accession>A0ABP9X7K6</accession>
<dbReference type="Proteomes" id="UP001428290">
    <property type="component" value="Unassembled WGS sequence"/>
</dbReference>
<name>A0ABP9X7K6_9CHLR</name>
<dbReference type="InterPro" id="IPR025302">
    <property type="entry name" value="DrrA1/2-like_C"/>
</dbReference>
<sequence>MAMLNIVDVKKSFAGTEAVRGVSFNVEPGELFGVLGPNGAGKTTTIRMILDILRPDSGSIEVLGGAMDEAKKNRIGYLPEERGLYRNLKVLDCMVYLATLKGLERNEARKRASAYLERVELGHVAQKKVSELSKGMQQKVQFGTTILHEPDIVIIDEPFEALDPVNTRMVKDLLFDIRREGRAVLMCTHQMHLIEEMCDRIVMFNRGEIVLNGTLRDVRRRFAPNAVWVEGHGSFDNLPGIESVQAENGQVQLNLQAGTSPQSVFQALASRSDTTVDRFEVAIPSLDDIFVRVVNGERGQ</sequence>
<dbReference type="InterPro" id="IPR027417">
    <property type="entry name" value="P-loop_NTPase"/>
</dbReference>
<evidence type="ECO:0000259" key="5">
    <source>
        <dbReference type="PROSITE" id="PS50893"/>
    </source>
</evidence>
<keyword evidence="2" id="KW-0813">Transport</keyword>
<dbReference type="Pfam" id="PF13732">
    <property type="entry name" value="DrrA1-3_C"/>
    <property type="match status" value="1"/>
</dbReference>
<evidence type="ECO:0000256" key="1">
    <source>
        <dbReference type="ARBA" id="ARBA00005417"/>
    </source>
</evidence>
<dbReference type="InterPro" id="IPR003439">
    <property type="entry name" value="ABC_transporter-like_ATP-bd"/>
</dbReference>
<evidence type="ECO:0000256" key="2">
    <source>
        <dbReference type="ARBA" id="ARBA00022448"/>
    </source>
</evidence>
<proteinExistence type="inferred from homology"/>
<dbReference type="SUPFAM" id="SSF52540">
    <property type="entry name" value="P-loop containing nucleoside triphosphate hydrolases"/>
    <property type="match status" value="1"/>
</dbReference>
<dbReference type="EMBL" id="BAABRU010000046">
    <property type="protein sequence ID" value="GAA5531374.1"/>
    <property type="molecule type" value="Genomic_DNA"/>
</dbReference>
<evidence type="ECO:0000313" key="7">
    <source>
        <dbReference type="Proteomes" id="UP001428290"/>
    </source>
</evidence>
<dbReference type="InterPro" id="IPR050763">
    <property type="entry name" value="ABC_transporter_ATP-binding"/>
</dbReference>
<feature type="domain" description="ABC transporter" evidence="5">
    <location>
        <begin position="4"/>
        <end position="231"/>
    </location>
</feature>
<dbReference type="RefSeq" id="WP_345724932.1">
    <property type="nucleotide sequence ID" value="NZ_BAABRU010000046.1"/>
</dbReference>
<dbReference type="PANTHER" id="PTHR42711">
    <property type="entry name" value="ABC TRANSPORTER ATP-BINDING PROTEIN"/>
    <property type="match status" value="1"/>
</dbReference>
<organism evidence="6 7">
    <name type="scientific">Herpetosiphon gulosus</name>
    <dbReference type="NCBI Taxonomy" id="1973496"/>
    <lineage>
        <taxon>Bacteria</taxon>
        <taxon>Bacillati</taxon>
        <taxon>Chloroflexota</taxon>
        <taxon>Chloroflexia</taxon>
        <taxon>Herpetosiphonales</taxon>
        <taxon>Herpetosiphonaceae</taxon>
        <taxon>Herpetosiphon</taxon>
    </lineage>
</organism>
<keyword evidence="7" id="KW-1185">Reference proteome</keyword>
<dbReference type="PANTHER" id="PTHR42711:SF5">
    <property type="entry name" value="ABC TRANSPORTER ATP-BINDING PROTEIN NATA"/>
    <property type="match status" value="1"/>
</dbReference>
<reference evidence="6 7" key="1">
    <citation type="submission" date="2024-02" db="EMBL/GenBank/DDBJ databases">
        <title>Herpetosiphon gulosus NBRC 112829.</title>
        <authorList>
            <person name="Ichikawa N."/>
            <person name="Katano-Makiyama Y."/>
            <person name="Hidaka K."/>
        </authorList>
    </citation>
    <scope>NUCLEOTIDE SEQUENCE [LARGE SCALE GENOMIC DNA]</scope>
    <source>
        <strain evidence="6 7">NBRC 112829</strain>
    </source>
</reference>
<dbReference type="Gene3D" id="3.40.50.300">
    <property type="entry name" value="P-loop containing nucleotide triphosphate hydrolases"/>
    <property type="match status" value="1"/>
</dbReference>
<evidence type="ECO:0000256" key="4">
    <source>
        <dbReference type="ARBA" id="ARBA00022840"/>
    </source>
</evidence>
<comment type="caution">
    <text evidence="6">The sequence shown here is derived from an EMBL/GenBank/DDBJ whole genome shotgun (WGS) entry which is preliminary data.</text>
</comment>
<dbReference type="SMART" id="SM00382">
    <property type="entry name" value="AAA"/>
    <property type="match status" value="1"/>
</dbReference>
<gene>
    <name evidence="6" type="primary">yxlF</name>
    <name evidence="6" type="ORF">Hgul01_05199</name>
</gene>
<evidence type="ECO:0000313" key="6">
    <source>
        <dbReference type="EMBL" id="GAA5531374.1"/>
    </source>
</evidence>
<dbReference type="PROSITE" id="PS00211">
    <property type="entry name" value="ABC_TRANSPORTER_1"/>
    <property type="match status" value="1"/>
</dbReference>
<comment type="similarity">
    <text evidence="1">Belongs to the ABC transporter superfamily.</text>
</comment>
<protein>
    <submittedName>
        <fullName evidence="6">ABC transporter ATP-binding protein YxlF</fullName>
    </submittedName>
</protein>
<keyword evidence="4 6" id="KW-0067">ATP-binding</keyword>
<dbReference type="GO" id="GO:0005524">
    <property type="term" value="F:ATP binding"/>
    <property type="evidence" value="ECO:0007669"/>
    <property type="project" value="UniProtKB-KW"/>
</dbReference>
<dbReference type="InterPro" id="IPR017871">
    <property type="entry name" value="ABC_transporter-like_CS"/>
</dbReference>
<dbReference type="InterPro" id="IPR003593">
    <property type="entry name" value="AAA+_ATPase"/>
</dbReference>
<evidence type="ECO:0000256" key="3">
    <source>
        <dbReference type="ARBA" id="ARBA00022741"/>
    </source>
</evidence>
<dbReference type="Pfam" id="PF00005">
    <property type="entry name" value="ABC_tran"/>
    <property type="match status" value="1"/>
</dbReference>